<evidence type="ECO:0000313" key="1">
    <source>
        <dbReference type="EMBL" id="ADB58739.1"/>
    </source>
</evidence>
<dbReference type="Proteomes" id="UP000001901">
    <property type="component" value="Chromosome"/>
</dbReference>
<evidence type="ECO:0000313" key="2">
    <source>
        <dbReference type="Proteomes" id="UP000001901"/>
    </source>
</evidence>
<dbReference type="AlphaFoldDB" id="D2RF45"/>
<name>D2RF45_ARCPA</name>
<dbReference type="KEGG" id="apo:Arcpr_1693"/>
<dbReference type="HOGENOM" id="CLU_3147781_0_0_2"/>
<protein>
    <submittedName>
        <fullName evidence="1">Uncharacterized protein</fullName>
    </submittedName>
</protein>
<dbReference type="EMBL" id="CP001857">
    <property type="protein sequence ID" value="ADB58739.1"/>
    <property type="molecule type" value="Genomic_DNA"/>
</dbReference>
<accession>D2RF45</accession>
<proteinExistence type="predicted"/>
<gene>
    <name evidence="1" type="ordered locus">Arcpr_1693</name>
</gene>
<sequence length="48" mass="5550">MKYSKKKIIEEISICYGLAPEYAKVFVDHAMEEFKAVEVDGRVVSREL</sequence>
<dbReference type="RefSeq" id="WP_012941074.1">
    <property type="nucleotide sequence ID" value="NC_013741.1"/>
</dbReference>
<reference evidence="1 2" key="1">
    <citation type="journal article" date="2010" name="Stand. Genomic Sci.">
        <title>Complete genome sequence of Archaeoglobus profundus type strain (AV18).</title>
        <authorList>
            <person name="von Jan M."/>
            <person name="Lapidus A."/>
            <person name="Del Rio T.G."/>
            <person name="Copeland A."/>
            <person name="Tice H."/>
            <person name="Cheng J.F."/>
            <person name="Lucas S."/>
            <person name="Chen F."/>
            <person name="Nolan M."/>
            <person name="Goodwin L."/>
            <person name="Han C."/>
            <person name="Pitluck S."/>
            <person name="Liolios K."/>
            <person name="Ivanova N."/>
            <person name="Mavromatis K."/>
            <person name="Ovchinnikova G."/>
            <person name="Chertkov O."/>
            <person name="Pati A."/>
            <person name="Chen A."/>
            <person name="Palaniappan K."/>
            <person name="Land M."/>
            <person name="Hauser L."/>
            <person name="Chang Y.J."/>
            <person name="Jeffries C.D."/>
            <person name="Saunders E."/>
            <person name="Brettin T."/>
            <person name="Detter J.C."/>
            <person name="Chain P."/>
            <person name="Eichinger K."/>
            <person name="Huber H."/>
            <person name="Spring S."/>
            <person name="Rohde M."/>
            <person name="Goker M."/>
            <person name="Wirth R."/>
            <person name="Woyke T."/>
            <person name="Bristow J."/>
            <person name="Eisen J.A."/>
            <person name="Markowitz V."/>
            <person name="Hugenholtz P."/>
            <person name="Kyrpides N.C."/>
            <person name="Klenk H.P."/>
        </authorList>
    </citation>
    <scope>NUCLEOTIDE SEQUENCE [LARGE SCALE GENOMIC DNA]</scope>
    <source>
        <strain evidence="2">DSM 5631 / JCM 9629 / NBRC 100127 / Av18</strain>
    </source>
</reference>
<dbReference type="GeneID" id="58788624"/>
<dbReference type="PaxDb" id="572546-Arcpr_1693"/>
<keyword evidence="2" id="KW-1185">Reference proteome</keyword>
<organism evidence="1 2">
    <name type="scientific">Archaeoglobus profundus (strain DSM 5631 / JCM 9629 / NBRC 100127 / Av18)</name>
    <dbReference type="NCBI Taxonomy" id="572546"/>
    <lineage>
        <taxon>Archaea</taxon>
        <taxon>Methanobacteriati</taxon>
        <taxon>Methanobacteriota</taxon>
        <taxon>Archaeoglobi</taxon>
        <taxon>Archaeoglobales</taxon>
        <taxon>Archaeoglobaceae</taxon>
        <taxon>Archaeoglobus</taxon>
    </lineage>
</organism>
<dbReference type="STRING" id="572546.Arcpr_1693"/>